<evidence type="ECO:0000256" key="6">
    <source>
        <dbReference type="ARBA" id="ARBA00022692"/>
    </source>
</evidence>
<keyword evidence="14" id="KW-1208">Phospholipid metabolism</keyword>
<evidence type="ECO:0000256" key="7">
    <source>
        <dbReference type="ARBA" id="ARBA00022741"/>
    </source>
</evidence>
<keyword evidence="7 17" id="KW-0547">Nucleotide-binding</keyword>
<feature type="binding site" evidence="18">
    <location>
        <position position="73"/>
    </location>
    <ligand>
        <name>a divalent metal cation</name>
        <dbReference type="ChEBI" id="CHEBI:60240"/>
    </ligand>
</feature>
<evidence type="ECO:0000256" key="12">
    <source>
        <dbReference type="ARBA" id="ARBA00023136"/>
    </source>
</evidence>
<evidence type="ECO:0000256" key="1">
    <source>
        <dbReference type="ARBA" id="ARBA00004651"/>
    </source>
</evidence>
<comment type="caution">
    <text evidence="20">The sequence shown here is derived from an EMBL/GenBank/DDBJ whole genome shotgun (WGS) entry which is preliminary data.</text>
</comment>
<dbReference type="GO" id="GO:0016301">
    <property type="term" value="F:kinase activity"/>
    <property type="evidence" value="ECO:0007669"/>
    <property type="project" value="UniProtKB-KW"/>
</dbReference>
<keyword evidence="18" id="KW-0479">Metal-binding</keyword>
<evidence type="ECO:0000256" key="3">
    <source>
        <dbReference type="ARBA" id="ARBA00022475"/>
    </source>
</evidence>
<evidence type="ECO:0000256" key="18">
    <source>
        <dbReference type="PIRSR" id="PIRSR600829-4"/>
    </source>
</evidence>
<evidence type="ECO:0000256" key="2">
    <source>
        <dbReference type="ARBA" id="ARBA00005967"/>
    </source>
</evidence>
<keyword evidence="6 19" id="KW-0812">Transmembrane</keyword>
<proteinExistence type="inferred from homology"/>
<evidence type="ECO:0000256" key="19">
    <source>
        <dbReference type="SAM" id="Phobius"/>
    </source>
</evidence>
<keyword evidence="11" id="KW-0443">Lipid metabolism</keyword>
<dbReference type="GO" id="GO:0005524">
    <property type="term" value="F:ATP binding"/>
    <property type="evidence" value="ECO:0007669"/>
    <property type="project" value="UniProtKB-KW"/>
</dbReference>
<dbReference type="PANTHER" id="PTHR34299:SF1">
    <property type="entry name" value="DIACYLGLYCEROL KINASE"/>
    <property type="match status" value="1"/>
</dbReference>
<evidence type="ECO:0000256" key="10">
    <source>
        <dbReference type="ARBA" id="ARBA00022989"/>
    </source>
</evidence>
<evidence type="ECO:0000313" key="21">
    <source>
        <dbReference type="Proteomes" id="UP000780721"/>
    </source>
</evidence>
<dbReference type="Pfam" id="PF01219">
    <property type="entry name" value="DAGK_prokar"/>
    <property type="match status" value="1"/>
</dbReference>
<keyword evidence="5" id="KW-0808">Transferase</keyword>
<evidence type="ECO:0000256" key="4">
    <source>
        <dbReference type="ARBA" id="ARBA00022516"/>
    </source>
</evidence>
<feature type="transmembrane region" description="Helical" evidence="19">
    <location>
        <begin position="93"/>
        <end position="113"/>
    </location>
</feature>
<feature type="transmembrane region" description="Helical" evidence="19">
    <location>
        <begin position="27"/>
        <end position="45"/>
    </location>
</feature>
<feature type="binding site" evidence="17">
    <location>
        <position position="24"/>
    </location>
    <ligand>
        <name>ATP</name>
        <dbReference type="ChEBI" id="CHEBI:30616"/>
    </ligand>
</feature>
<feature type="binding site" evidence="17">
    <location>
        <position position="73"/>
    </location>
    <ligand>
        <name>ATP</name>
        <dbReference type="ChEBI" id="CHEBI:30616"/>
    </ligand>
</feature>
<feature type="transmembrane region" description="Helical" evidence="19">
    <location>
        <begin position="51"/>
        <end position="72"/>
    </location>
</feature>
<feature type="binding site" evidence="16">
    <location>
        <position position="66"/>
    </location>
    <ligand>
        <name>substrate</name>
    </ligand>
</feature>
<dbReference type="GO" id="GO:0008654">
    <property type="term" value="P:phospholipid biosynthetic process"/>
    <property type="evidence" value="ECO:0007669"/>
    <property type="project" value="UniProtKB-KW"/>
</dbReference>
<dbReference type="CDD" id="cd14263">
    <property type="entry name" value="DAGK_IM_like"/>
    <property type="match status" value="1"/>
</dbReference>
<evidence type="ECO:0000256" key="15">
    <source>
        <dbReference type="PIRSR" id="PIRSR600829-1"/>
    </source>
</evidence>
<dbReference type="PANTHER" id="PTHR34299">
    <property type="entry name" value="DIACYLGLYCEROL KINASE"/>
    <property type="match status" value="1"/>
</dbReference>
<keyword evidence="10 19" id="KW-1133">Transmembrane helix</keyword>
<dbReference type="InterPro" id="IPR036945">
    <property type="entry name" value="DAGK_sf"/>
</dbReference>
<reference evidence="20" key="1">
    <citation type="submission" date="2020-04" db="EMBL/GenBank/DDBJ databases">
        <title>Deep metagenomics examines the oral microbiome during advanced dental caries in children, revealing novel taxa and co-occurrences with host molecules.</title>
        <authorList>
            <person name="Baker J.L."/>
            <person name="Morton J.T."/>
            <person name="Dinis M."/>
            <person name="Alvarez R."/>
            <person name="Tran N.C."/>
            <person name="Knight R."/>
            <person name="Edlund A."/>
        </authorList>
    </citation>
    <scope>NUCLEOTIDE SEQUENCE</scope>
    <source>
        <strain evidence="20">JCVI_48_bin.5</strain>
    </source>
</reference>
<keyword evidence="8 20" id="KW-0418">Kinase</keyword>
<comment type="similarity">
    <text evidence="2">Belongs to the bacterial diacylglycerol kinase family.</text>
</comment>
<feature type="binding site" evidence="17">
    <location>
        <begin position="91"/>
        <end position="92"/>
    </location>
    <ligand>
        <name>ATP</name>
        <dbReference type="ChEBI" id="CHEBI:30616"/>
    </ligand>
</feature>
<feature type="active site" description="Proton acceptor" evidence="15">
    <location>
        <position position="66"/>
    </location>
</feature>
<name>A0A930E031_9FIRM</name>
<comment type="cofactor">
    <cofactor evidence="18">
        <name>Mg(2+)</name>
        <dbReference type="ChEBI" id="CHEBI:18420"/>
    </cofactor>
    <text evidence="18">Mn(2+), Zn(2+), Cd(2+) and Co(2+) support activity to lesser extents.</text>
</comment>
<evidence type="ECO:0000256" key="11">
    <source>
        <dbReference type="ARBA" id="ARBA00023098"/>
    </source>
</evidence>
<dbReference type="Gene3D" id="1.10.287.3610">
    <property type="match status" value="1"/>
</dbReference>
<organism evidence="20 21">
    <name type="scientific">Oribacterium sinus</name>
    <dbReference type="NCBI Taxonomy" id="237576"/>
    <lineage>
        <taxon>Bacteria</taxon>
        <taxon>Bacillati</taxon>
        <taxon>Bacillota</taxon>
        <taxon>Clostridia</taxon>
        <taxon>Lachnospirales</taxon>
        <taxon>Lachnospiraceae</taxon>
        <taxon>Oribacterium</taxon>
    </lineage>
</organism>
<dbReference type="GO" id="GO:0046872">
    <property type="term" value="F:metal ion binding"/>
    <property type="evidence" value="ECO:0007669"/>
    <property type="project" value="UniProtKB-KW"/>
</dbReference>
<dbReference type="GO" id="GO:0005886">
    <property type="term" value="C:plasma membrane"/>
    <property type="evidence" value="ECO:0007669"/>
    <property type="project" value="UniProtKB-SubCell"/>
</dbReference>
<dbReference type="Proteomes" id="UP000780721">
    <property type="component" value="Unassembled WGS sequence"/>
</dbReference>
<protein>
    <submittedName>
        <fullName evidence="20">Diacylglycerol kinase</fullName>
    </submittedName>
</protein>
<keyword evidence="12 19" id="KW-0472">Membrane</keyword>
<feature type="binding site" evidence="18">
    <location>
        <position position="24"/>
    </location>
    <ligand>
        <name>a divalent metal cation</name>
        <dbReference type="ChEBI" id="CHEBI:60240"/>
    </ligand>
</feature>
<keyword evidence="13" id="KW-0594">Phospholipid biosynthesis</keyword>
<evidence type="ECO:0000256" key="5">
    <source>
        <dbReference type="ARBA" id="ARBA00022679"/>
    </source>
</evidence>
<evidence type="ECO:0000313" key="20">
    <source>
        <dbReference type="EMBL" id="MBF1304726.1"/>
    </source>
</evidence>
<gene>
    <name evidence="20" type="ORF">HXM91_02485</name>
</gene>
<evidence type="ECO:0000256" key="17">
    <source>
        <dbReference type="PIRSR" id="PIRSR600829-3"/>
    </source>
</evidence>
<dbReference type="AlphaFoldDB" id="A0A930E031"/>
<dbReference type="EMBL" id="JABZRB010000042">
    <property type="protein sequence ID" value="MBF1304726.1"/>
    <property type="molecule type" value="Genomic_DNA"/>
</dbReference>
<keyword evidence="4" id="KW-0444">Lipid biosynthesis</keyword>
<evidence type="ECO:0000256" key="8">
    <source>
        <dbReference type="ARBA" id="ARBA00022777"/>
    </source>
</evidence>
<keyword evidence="9 17" id="KW-0067">ATP-binding</keyword>
<evidence type="ECO:0000256" key="9">
    <source>
        <dbReference type="ARBA" id="ARBA00022840"/>
    </source>
</evidence>
<keyword evidence="3" id="KW-1003">Cell membrane</keyword>
<evidence type="ECO:0000256" key="14">
    <source>
        <dbReference type="ARBA" id="ARBA00023264"/>
    </source>
</evidence>
<dbReference type="InterPro" id="IPR000829">
    <property type="entry name" value="DAGK"/>
</dbReference>
<accession>A0A930E031</accession>
<comment type="subcellular location">
    <subcellularLocation>
        <location evidence="1">Cell membrane</location>
        <topology evidence="1">Multi-pass membrane protein</topology>
    </subcellularLocation>
</comment>
<feature type="binding site" evidence="17">
    <location>
        <begin position="82"/>
        <end position="84"/>
    </location>
    <ligand>
        <name>ATP</name>
        <dbReference type="ChEBI" id="CHEBI:30616"/>
    </ligand>
</feature>
<sequence length="119" mass="13449">MKNITFRQSVLCAIKGLYFGLKTEKNYKYYLGINLAFFLLDFFYLQVDLSTWYAVILSSAGVYGMECVNTAVEHLSDFITKEQHPEIKVTKDLAAAGVLCFGIAFFLIQGIAIGKHFWG</sequence>
<evidence type="ECO:0000256" key="16">
    <source>
        <dbReference type="PIRSR" id="PIRSR600829-2"/>
    </source>
</evidence>
<keyword evidence="18" id="KW-0460">Magnesium</keyword>
<evidence type="ECO:0000256" key="13">
    <source>
        <dbReference type="ARBA" id="ARBA00023209"/>
    </source>
</evidence>